<comment type="caution">
    <text evidence="1">The sequence shown here is derived from an EMBL/GenBank/DDBJ whole genome shotgun (WGS) entry which is preliminary data.</text>
</comment>
<evidence type="ECO:0000313" key="2">
    <source>
        <dbReference type="Proteomes" id="UP001234297"/>
    </source>
</evidence>
<dbReference type="Proteomes" id="UP001234297">
    <property type="component" value="Chromosome 11"/>
</dbReference>
<proteinExistence type="predicted"/>
<reference evidence="1 2" key="1">
    <citation type="journal article" date="2022" name="Hortic Res">
        <title>A haplotype resolved chromosomal level avocado genome allows analysis of novel avocado genes.</title>
        <authorList>
            <person name="Nath O."/>
            <person name="Fletcher S.J."/>
            <person name="Hayward A."/>
            <person name="Shaw L.M."/>
            <person name="Masouleh A.K."/>
            <person name="Furtado A."/>
            <person name="Henry R.J."/>
            <person name="Mitter N."/>
        </authorList>
    </citation>
    <scope>NUCLEOTIDE SEQUENCE [LARGE SCALE GENOMIC DNA]</scope>
    <source>
        <strain evidence="2">cv. Hass</strain>
    </source>
</reference>
<gene>
    <name evidence="1" type="ORF">MRB53_032468</name>
</gene>
<sequence>MVPVFFFFHGNSAAPCSFLRSAPATRSGSDSQATRTVPKTGLKTPFRDGLLKHVAEDVLKLAKDGLERRGYKESGFLKEVAEVVRTGVTPAEKLLDLYHGKWGCSVDPVYEELLY</sequence>
<dbReference type="EMBL" id="CM056819">
    <property type="protein sequence ID" value="KAJ8623938.1"/>
    <property type="molecule type" value="Genomic_DNA"/>
</dbReference>
<organism evidence="1 2">
    <name type="scientific">Persea americana</name>
    <name type="common">Avocado</name>
    <dbReference type="NCBI Taxonomy" id="3435"/>
    <lineage>
        <taxon>Eukaryota</taxon>
        <taxon>Viridiplantae</taxon>
        <taxon>Streptophyta</taxon>
        <taxon>Embryophyta</taxon>
        <taxon>Tracheophyta</taxon>
        <taxon>Spermatophyta</taxon>
        <taxon>Magnoliopsida</taxon>
        <taxon>Magnoliidae</taxon>
        <taxon>Laurales</taxon>
        <taxon>Lauraceae</taxon>
        <taxon>Persea</taxon>
    </lineage>
</organism>
<accession>A0ACC2KSH4</accession>
<keyword evidence="2" id="KW-1185">Reference proteome</keyword>
<protein>
    <submittedName>
        <fullName evidence="1">Uncharacterized protein</fullName>
    </submittedName>
</protein>
<name>A0ACC2KSH4_PERAE</name>
<evidence type="ECO:0000313" key="1">
    <source>
        <dbReference type="EMBL" id="KAJ8623938.1"/>
    </source>
</evidence>